<dbReference type="InterPro" id="IPR002528">
    <property type="entry name" value="MATE_fam"/>
</dbReference>
<accession>A0ABR0D926</accession>
<feature type="transmembrane region" description="Helical" evidence="7">
    <location>
        <begin position="450"/>
        <end position="467"/>
    </location>
</feature>
<dbReference type="SUPFAM" id="SSF48452">
    <property type="entry name" value="TPR-like"/>
    <property type="match status" value="1"/>
</dbReference>
<feature type="transmembrane region" description="Helical" evidence="7">
    <location>
        <begin position="73"/>
        <end position="94"/>
    </location>
</feature>
<evidence type="ECO:0000256" key="1">
    <source>
        <dbReference type="ARBA" id="ARBA00004141"/>
    </source>
</evidence>
<dbReference type="PANTHER" id="PTHR11206">
    <property type="entry name" value="MULTIDRUG RESISTANCE PROTEIN"/>
    <property type="match status" value="1"/>
</dbReference>
<sequence length="689" mass="76180">MEDTTPNQPLLSPSEAELIFDDQPVPQEQQTNVHTELRSAKSSFSFEFGFDDIPPIDGFRTFLFEFMLESRKLWYLAGPAIFTSLCQYSLGAFTQTFSGHVSTLDLAAFSIENSVIAGLSLGVMLGMGSAVETLCGQAYGAGQLSMLGVYLQRSWIILLGTASLLMFLYIFALPFLLLIGQKENIARAAGKIALWMIPQLFAYAMNFPTAKFLQAQSKIMAMALISAAALALHVLFSWLFMLKLGWGMAGGAAVLDASWWFIVLAQLIYIFSGTCDKAWSGFTLSAFRSLWGFIRLSLASAVMMCLEIWYFMALVLFAGYLKNAEVAVAALSVCTNILGWTNTIAVGFNAAISVRVSNELGAAHPRTAKFSVVVMVISAFAIGVVISIILLAFREQYPSLFTKNSTVKEIVYELTPLLAFCIVVNSIQPALSGVAIGAGWQVLIANVNIVCYYIFGVPLGLILGYTLDMGVKGIWYGMVSGTVVQTLILFWIVYRTDWDKEVAKEQAERRKTAQLMFDLGQKAYGRGMYGRAIEFLEGALTIIPRPTFFGGEIQIWLAMAYEANNRHADCIALYMQLEKRHPSVSIRRQAADLRYILQAPKLKISQEEMVTIPMIGSSYDSYAASWTDKYKDKDERMSGSTTNQLPSSKDLLGDFMVWKPPVGVEKNPTFWLSLTLWVGLVGAALLLQR</sequence>
<feature type="transmembrane region" description="Helical" evidence="7">
    <location>
        <begin position="372"/>
        <end position="394"/>
    </location>
</feature>
<dbReference type="Pfam" id="PF01554">
    <property type="entry name" value="MatE"/>
    <property type="match status" value="2"/>
</dbReference>
<feature type="transmembrane region" description="Helical" evidence="7">
    <location>
        <begin position="155"/>
        <end position="179"/>
    </location>
</feature>
<dbReference type="Gene3D" id="1.25.40.10">
    <property type="entry name" value="Tetratricopeptide repeat domain"/>
    <property type="match status" value="1"/>
</dbReference>
<organism evidence="8 9">
    <name type="scientific">Penstemon davidsonii</name>
    <dbReference type="NCBI Taxonomy" id="160366"/>
    <lineage>
        <taxon>Eukaryota</taxon>
        <taxon>Viridiplantae</taxon>
        <taxon>Streptophyta</taxon>
        <taxon>Embryophyta</taxon>
        <taxon>Tracheophyta</taxon>
        <taxon>Spermatophyta</taxon>
        <taxon>Magnoliopsida</taxon>
        <taxon>eudicotyledons</taxon>
        <taxon>Gunneridae</taxon>
        <taxon>Pentapetalae</taxon>
        <taxon>asterids</taxon>
        <taxon>lamiids</taxon>
        <taxon>Lamiales</taxon>
        <taxon>Plantaginaceae</taxon>
        <taxon>Cheloneae</taxon>
        <taxon>Penstemon</taxon>
    </lineage>
</organism>
<reference evidence="8 9" key="1">
    <citation type="journal article" date="2023" name="bioRxiv">
        <title>Genome report: Whole genome sequence and annotation of Penstemon davidsonii.</title>
        <authorList>
            <person name="Ostevik K.L."/>
            <person name="Alabady M."/>
            <person name="Zhang M."/>
            <person name="Rausher M.D."/>
        </authorList>
    </citation>
    <scope>NUCLEOTIDE SEQUENCE [LARGE SCALE GENOMIC DNA]</scope>
    <source>
        <strain evidence="8">DNT005</strain>
        <tissue evidence="8">Whole leaf</tissue>
    </source>
</reference>
<evidence type="ECO:0000256" key="6">
    <source>
        <dbReference type="PROSITE-ProRule" id="PRU00339"/>
    </source>
</evidence>
<feature type="transmembrane region" description="Helical" evidence="7">
    <location>
        <begin position="669"/>
        <end position="687"/>
    </location>
</feature>
<evidence type="ECO:0000313" key="9">
    <source>
        <dbReference type="Proteomes" id="UP001291926"/>
    </source>
</evidence>
<evidence type="ECO:0000256" key="4">
    <source>
        <dbReference type="ARBA" id="ARBA00022989"/>
    </source>
</evidence>
<name>A0ABR0D926_9LAMI</name>
<dbReference type="Proteomes" id="UP001291926">
    <property type="component" value="Unassembled WGS sequence"/>
</dbReference>
<comment type="caution">
    <text evidence="8">The sequence shown here is derived from an EMBL/GenBank/DDBJ whole genome shotgun (WGS) entry which is preliminary data.</text>
</comment>
<evidence type="ECO:0000256" key="5">
    <source>
        <dbReference type="ARBA" id="ARBA00023136"/>
    </source>
</evidence>
<dbReference type="CDD" id="cd13132">
    <property type="entry name" value="MATE_eukaryotic"/>
    <property type="match status" value="1"/>
</dbReference>
<keyword evidence="9" id="KW-1185">Reference proteome</keyword>
<evidence type="ECO:0000313" key="8">
    <source>
        <dbReference type="EMBL" id="KAK4485742.1"/>
    </source>
</evidence>
<dbReference type="InterPro" id="IPR019734">
    <property type="entry name" value="TPR_rpt"/>
</dbReference>
<feature type="transmembrane region" description="Helical" evidence="7">
    <location>
        <begin position="326"/>
        <end position="352"/>
    </location>
</feature>
<keyword evidence="3 7" id="KW-0812">Transmembrane</keyword>
<keyword evidence="5 7" id="KW-0472">Membrane</keyword>
<feature type="repeat" description="TPR" evidence="6">
    <location>
        <begin position="513"/>
        <end position="546"/>
    </location>
</feature>
<keyword evidence="4 7" id="KW-1133">Transmembrane helix</keyword>
<dbReference type="NCBIfam" id="TIGR00797">
    <property type="entry name" value="matE"/>
    <property type="match status" value="1"/>
</dbReference>
<feature type="transmembrane region" description="Helical" evidence="7">
    <location>
        <begin position="292"/>
        <end position="320"/>
    </location>
</feature>
<feature type="transmembrane region" description="Helical" evidence="7">
    <location>
        <begin position="219"/>
        <end position="240"/>
    </location>
</feature>
<comment type="subcellular location">
    <subcellularLocation>
        <location evidence="1">Membrane</location>
        <topology evidence="1">Multi-pass membrane protein</topology>
    </subcellularLocation>
</comment>
<keyword evidence="6" id="KW-0802">TPR repeat</keyword>
<evidence type="ECO:0000256" key="2">
    <source>
        <dbReference type="ARBA" id="ARBA00010199"/>
    </source>
</evidence>
<dbReference type="PROSITE" id="PS50005">
    <property type="entry name" value="TPR"/>
    <property type="match status" value="1"/>
</dbReference>
<feature type="transmembrane region" description="Helical" evidence="7">
    <location>
        <begin position="185"/>
        <end position="207"/>
    </location>
</feature>
<feature type="transmembrane region" description="Helical" evidence="7">
    <location>
        <begin position="473"/>
        <end position="494"/>
    </location>
</feature>
<comment type="similarity">
    <text evidence="2 7">Belongs to the multi antimicrobial extrusion (MATE) (TC 2.A.66.1) family.</text>
</comment>
<evidence type="ECO:0000256" key="7">
    <source>
        <dbReference type="RuleBase" id="RU004914"/>
    </source>
</evidence>
<feature type="transmembrane region" description="Helical" evidence="7">
    <location>
        <begin position="246"/>
        <end position="271"/>
    </location>
</feature>
<feature type="transmembrane region" description="Helical" evidence="7">
    <location>
        <begin position="114"/>
        <end position="135"/>
    </location>
</feature>
<dbReference type="InterPro" id="IPR045069">
    <property type="entry name" value="MATE_euk"/>
</dbReference>
<protein>
    <recommendedName>
        <fullName evidence="7">Protein DETOXIFICATION</fullName>
    </recommendedName>
    <alternativeName>
        <fullName evidence="7">Multidrug and toxic compound extrusion protein</fullName>
    </alternativeName>
</protein>
<gene>
    <name evidence="8" type="ORF">RD792_008388</name>
</gene>
<dbReference type="InterPro" id="IPR011990">
    <property type="entry name" value="TPR-like_helical_dom_sf"/>
</dbReference>
<dbReference type="EMBL" id="JAYDYQ010002533">
    <property type="protein sequence ID" value="KAK4485742.1"/>
    <property type="molecule type" value="Genomic_DNA"/>
</dbReference>
<evidence type="ECO:0000256" key="3">
    <source>
        <dbReference type="ARBA" id="ARBA00022692"/>
    </source>
</evidence>
<feature type="transmembrane region" description="Helical" evidence="7">
    <location>
        <begin position="414"/>
        <end position="438"/>
    </location>
</feature>
<proteinExistence type="inferred from homology"/>